<accession>A0A4Q0XW54</accession>
<dbReference type="OrthoDB" id="5346405at2"/>
<name>A0A4Q0XW54_9BACT</name>
<dbReference type="AlphaFoldDB" id="A0A4Q0XW54"/>
<dbReference type="EMBL" id="PDKO01000013">
    <property type="protein sequence ID" value="RXJ61682.1"/>
    <property type="molecule type" value="Genomic_DNA"/>
</dbReference>
<evidence type="ECO:0008006" key="3">
    <source>
        <dbReference type="Google" id="ProtNLM"/>
    </source>
</evidence>
<comment type="caution">
    <text evidence="1">The sequence shown here is derived from an EMBL/GenBank/DDBJ whole genome shotgun (WGS) entry which is preliminary data.</text>
</comment>
<dbReference type="RefSeq" id="WP_129082781.1">
    <property type="nucleotide sequence ID" value="NZ_CP041070.1"/>
</dbReference>
<dbReference type="Proteomes" id="UP000290191">
    <property type="component" value="Unassembled WGS sequence"/>
</dbReference>
<gene>
    <name evidence="1" type="ORF">CRV06_12805</name>
</gene>
<proteinExistence type="predicted"/>
<organism evidence="1 2">
    <name type="scientific">Halarcobacter anaerophilus</name>
    <dbReference type="NCBI Taxonomy" id="877500"/>
    <lineage>
        <taxon>Bacteria</taxon>
        <taxon>Pseudomonadati</taxon>
        <taxon>Campylobacterota</taxon>
        <taxon>Epsilonproteobacteria</taxon>
        <taxon>Campylobacterales</taxon>
        <taxon>Arcobacteraceae</taxon>
        <taxon>Halarcobacter</taxon>
    </lineage>
</organism>
<reference evidence="1 2" key="1">
    <citation type="submission" date="2017-10" db="EMBL/GenBank/DDBJ databases">
        <title>Genomics of the genus Arcobacter.</title>
        <authorList>
            <person name="Perez-Cataluna A."/>
            <person name="Figueras M.J."/>
        </authorList>
    </citation>
    <scope>NUCLEOTIDE SEQUENCE [LARGE SCALE GENOMIC DNA]</scope>
    <source>
        <strain evidence="1 2">DSM 24636</strain>
    </source>
</reference>
<keyword evidence="2" id="KW-1185">Reference proteome</keyword>
<evidence type="ECO:0000313" key="1">
    <source>
        <dbReference type="EMBL" id="RXJ61682.1"/>
    </source>
</evidence>
<protein>
    <recommendedName>
        <fullName evidence="3">DNA repair protein Rad50</fullName>
    </recommendedName>
</protein>
<sequence length="89" mass="10644">MTKIKQDLLEMVEATMIPEVEAYIEDLHKIIEKKEQTDDTMNEVREMESFLVELQNIIYAVNENKIDDEQAQEIYEKIEKLIEEHSEEK</sequence>
<evidence type="ECO:0000313" key="2">
    <source>
        <dbReference type="Proteomes" id="UP000290191"/>
    </source>
</evidence>